<evidence type="ECO:0000313" key="4">
    <source>
        <dbReference type="Proteomes" id="UP001168380"/>
    </source>
</evidence>
<dbReference type="InterPro" id="IPR001763">
    <property type="entry name" value="Rhodanese-like_dom"/>
</dbReference>
<dbReference type="InterPro" id="IPR001307">
    <property type="entry name" value="Thiosulphate_STrfase_CS"/>
</dbReference>
<proteinExistence type="predicted"/>
<dbReference type="RefSeq" id="WP_302712813.1">
    <property type="nucleotide sequence ID" value="NZ_JAULRT010000052.1"/>
</dbReference>
<dbReference type="PROSITE" id="PS50206">
    <property type="entry name" value="RHODANESE_3"/>
    <property type="match status" value="1"/>
</dbReference>
<dbReference type="Pfam" id="PF00027">
    <property type="entry name" value="cNMP_binding"/>
    <property type="match status" value="1"/>
</dbReference>
<dbReference type="InterPro" id="IPR000595">
    <property type="entry name" value="cNMP-bd_dom"/>
</dbReference>
<evidence type="ECO:0000259" key="1">
    <source>
        <dbReference type="PROSITE" id="PS50042"/>
    </source>
</evidence>
<organism evidence="3 4">
    <name type="scientific">Gilvimarinus algae</name>
    <dbReference type="NCBI Taxonomy" id="3058037"/>
    <lineage>
        <taxon>Bacteria</taxon>
        <taxon>Pseudomonadati</taxon>
        <taxon>Pseudomonadota</taxon>
        <taxon>Gammaproteobacteria</taxon>
        <taxon>Cellvibrionales</taxon>
        <taxon>Cellvibrionaceae</taxon>
        <taxon>Gilvimarinus</taxon>
    </lineage>
</organism>
<accession>A0ABT8TEI9</accession>
<name>A0ABT8TEI9_9GAMM</name>
<evidence type="ECO:0000259" key="2">
    <source>
        <dbReference type="PROSITE" id="PS50206"/>
    </source>
</evidence>
<dbReference type="PANTHER" id="PTHR11635">
    <property type="entry name" value="CAMP-DEPENDENT PROTEIN KINASE REGULATORY CHAIN"/>
    <property type="match status" value="1"/>
</dbReference>
<dbReference type="CDD" id="cd00038">
    <property type="entry name" value="CAP_ED"/>
    <property type="match status" value="1"/>
</dbReference>
<feature type="domain" description="Rhodanese" evidence="2">
    <location>
        <begin position="273"/>
        <end position="352"/>
    </location>
</feature>
<dbReference type="EMBL" id="JAULRT010000052">
    <property type="protein sequence ID" value="MDO3382514.1"/>
    <property type="molecule type" value="Genomic_DNA"/>
</dbReference>
<dbReference type="InterPro" id="IPR050503">
    <property type="entry name" value="cAMP-dep_PK_reg_su-like"/>
</dbReference>
<dbReference type="Gene3D" id="2.60.120.10">
    <property type="entry name" value="Jelly Rolls"/>
    <property type="match status" value="2"/>
</dbReference>
<dbReference type="Gene3D" id="3.40.250.10">
    <property type="entry name" value="Rhodanese-like domain"/>
    <property type="match status" value="1"/>
</dbReference>
<dbReference type="Proteomes" id="UP001168380">
    <property type="component" value="Unassembled WGS sequence"/>
</dbReference>
<dbReference type="CDD" id="cd00158">
    <property type="entry name" value="RHOD"/>
    <property type="match status" value="1"/>
</dbReference>
<dbReference type="PROSITE" id="PS50042">
    <property type="entry name" value="CNMP_BINDING_3"/>
    <property type="match status" value="1"/>
</dbReference>
<dbReference type="SUPFAM" id="SSF52821">
    <property type="entry name" value="Rhodanese/Cell cycle control phosphatase"/>
    <property type="match status" value="1"/>
</dbReference>
<feature type="domain" description="Cyclic nucleotide-binding" evidence="1">
    <location>
        <begin position="154"/>
        <end position="256"/>
    </location>
</feature>
<gene>
    <name evidence="3" type="ORF">QWI16_10045</name>
</gene>
<dbReference type="Pfam" id="PF00581">
    <property type="entry name" value="Rhodanese"/>
    <property type="match status" value="1"/>
</dbReference>
<keyword evidence="4" id="KW-1185">Reference proteome</keyword>
<dbReference type="InterPro" id="IPR018490">
    <property type="entry name" value="cNMP-bd_dom_sf"/>
</dbReference>
<sequence>MEQQTNYGQNSVCVELQQARALVPLKDMSEAHLQVLLDGARAEFLYPGQSLFNRGAVDQCHLYLLYGDLLLEDADGLETVVKGRTTIMPLAHERPRQYQAIAATDCAVLRIHSDELDKLLTWSQVADYLHSVIARDRDMDEDVKWMMQVLRSNLFFKVPPLNVEEIFSQMTPRLVDAGEVIIRQGEIGDMCYFIKEGRAEVTRQGPTGSEKVASIAEGRCFGEDALVNDAPRNASVTMTSDGVIMCLPKQAFYRLLKAPKVPLVSYQTVLQRDVKQTAVVDVRSDEEYAQGHIPGAVNIPLHLLGIKSRLLRLGVHYICYCDTGRRSGAATHLLREQGFSVKALEHCDQLFHRADSELTPEADKNYVLREGLAVAGQ</sequence>
<dbReference type="InterPro" id="IPR014710">
    <property type="entry name" value="RmlC-like_jellyroll"/>
</dbReference>
<protein>
    <submittedName>
        <fullName evidence="3">Cyclic nucleotide-binding domain-containing protein</fullName>
    </submittedName>
</protein>
<dbReference type="InterPro" id="IPR036873">
    <property type="entry name" value="Rhodanese-like_dom_sf"/>
</dbReference>
<dbReference type="SMART" id="SM00100">
    <property type="entry name" value="cNMP"/>
    <property type="match status" value="1"/>
</dbReference>
<evidence type="ECO:0000313" key="3">
    <source>
        <dbReference type="EMBL" id="MDO3382514.1"/>
    </source>
</evidence>
<dbReference type="PROSITE" id="PS00380">
    <property type="entry name" value="RHODANESE_1"/>
    <property type="match status" value="1"/>
</dbReference>
<reference evidence="3" key="1">
    <citation type="submission" date="2023-07" db="EMBL/GenBank/DDBJ databases">
        <title>Gilvimarinus algae sp. nov., isolated from the surface of Kelp.</title>
        <authorList>
            <person name="Sun Y.Y."/>
            <person name="Gong Y."/>
            <person name="Du Z.J."/>
        </authorList>
    </citation>
    <scope>NUCLEOTIDE SEQUENCE</scope>
    <source>
        <strain evidence="3">SDUM040014</strain>
    </source>
</reference>
<dbReference type="PANTHER" id="PTHR11635:SF152">
    <property type="entry name" value="CAMP-DEPENDENT PROTEIN KINASE TYPE I REGULATORY SUBUNIT-RELATED"/>
    <property type="match status" value="1"/>
</dbReference>
<comment type="caution">
    <text evidence="3">The sequence shown here is derived from an EMBL/GenBank/DDBJ whole genome shotgun (WGS) entry which is preliminary data.</text>
</comment>
<dbReference type="SUPFAM" id="SSF51206">
    <property type="entry name" value="cAMP-binding domain-like"/>
    <property type="match status" value="2"/>
</dbReference>
<dbReference type="SMART" id="SM00450">
    <property type="entry name" value="RHOD"/>
    <property type="match status" value="1"/>
</dbReference>